<dbReference type="FunFam" id="1.20.1070.10:FF:000015">
    <property type="entry name" value="Olfactory receptor"/>
    <property type="match status" value="1"/>
</dbReference>
<evidence type="ECO:0000256" key="11">
    <source>
        <dbReference type="RuleBase" id="RU000688"/>
    </source>
</evidence>
<keyword evidence="8 12" id="KW-0472">Membrane</keyword>
<evidence type="ECO:0000256" key="7">
    <source>
        <dbReference type="ARBA" id="ARBA00023040"/>
    </source>
</evidence>
<evidence type="ECO:0000256" key="9">
    <source>
        <dbReference type="ARBA" id="ARBA00023170"/>
    </source>
</evidence>
<evidence type="ECO:0000256" key="12">
    <source>
        <dbReference type="RuleBase" id="RU363047"/>
    </source>
</evidence>
<keyword evidence="6 12" id="KW-1133">Transmembrane helix</keyword>
<comment type="subcellular location">
    <subcellularLocation>
        <location evidence="1 12">Cell membrane</location>
        <topology evidence="1 12">Multi-pass membrane protein</topology>
    </subcellularLocation>
</comment>
<dbReference type="GO" id="GO:0004984">
    <property type="term" value="F:olfactory receptor activity"/>
    <property type="evidence" value="ECO:0007669"/>
    <property type="project" value="InterPro"/>
</dbReference>
<dbReference type="EMBL" id="DYDO01000211">
    <property type="protein sequence ID" value="DBA13612.1"/>
    <property type="molecule type" value="Genomic_DNA"/>
</dbReference>
<protein>
    <recommendedName>
        <fullName evidence="12">Olfactory receptor</fullName>
    </recommendedName>
</protein>
<evidence type="ECO:0000313" key="15">
    <source>
        <dbReference type="Proteomes" id="UP001181693"/>
    </source>
</evidence>
<comment type="caution">
    <text evidence="14">The sequence shown here is derived from an EMBL/GenBank/DDBJ whole genome shotgun (WGS) entry which is preliminary data.</text>
</comment>
<dbReference type="InterPro" id="IPR000725">
    <property type="entry name" value="Olfact_rcpt"/>
</dbReference>
<evidence type="ECO:0000256" key="3">
    <source>
        <dbReference type="ARBA" id="ARBA00022606"/>
    </source>
</evidence>
<feature type="transmembrane region" description="Helical" evidence="12">
    <location>
        <begin position="23"/>
        <end position="51"/>
    </location>
</feature>
<comment type="similarity">
    <text evidence="11">Belongs to the G-protein coupled receptor 1 family.</text>
</comment>
<dbReference type="GO" id="GO:0005886">
    <property type="term" value="C:plasma membrane"/>
    <property type="evidence" value="ECO:0007669"/>
    <property type="project" value="UniProtKB-SubCell"/>
</dbReference>
<dbReference type="PRINTS" id="PR00237">
    <property type="entry name" value="GPCRRHODOPSN"/>
</dbReference>
<sequence length="304" mass="34154">MGSGNQTSVKEFILVGFPQNRQICLLLFFSSLFIYILTILGNGFMICAVIVGPKLHTPMYFFLCNLSFIDLCLSTTSVPKSLIDLLSKDRKISVLSCMAQVNIGLFLGSTEIILLTVMAYDRYIAICSPLHYTTIMNWKVCQNIAVFTWSLAFFLAVVPTFSKPLIFCTKNKLDHFSCEILMLMEIACGNVTYSRIKTFVLSLVLLITPFIFIVVSYCLIILSIMKIKSTSGRSKAFSTCASHLTVIILFFGTSITMYMGQTKYFSSIHKYISIVYGAITPALNPLLYSIRNNDVKETLYKLIT</sequence>
<evidence type="ECO:0000313" key="14">
    <source>
        <dbReference type="EMBL" id="DBA13612.1"/>
    </source>
</evidence>
<feature type="domain" description="G-protein coupled receptors family 1 profile" evidence="13">
    <location>
        <begin position="41"/>
        <end position="288"/>
    </location>
</feature>
<evidence type="ECO:0000256" key="10">
    <source>
        <dbReference type="ARBA" id="ARBA00023224"/>
    </source>
</evidence>
<evidence type="ECO:0000256" key="8">
    <source>
        <dbReference type="ARBA" id="ARBA00023136"/>
    </source>
</evidence>
<dbReference type="InterPro" id="IPR000276">
    <property type="entry name" value="GPCR_Rhodpsn"/>
</dbReference>
<feature type="transmembrane region" description="Helical" evidence="12">
    <location>
        <begin position="271"/>
        <end position="290"/>
    </location>
</feature>
<feature type="transmembrane region" description="Helical" evidence="12">
    <location>
        <begin position="99"/>
        <end position="120"/>
    </location>
</feature>
<dbReference type="Gene3D" id="1.20.1070.10">
    <property type="entry name" value="Rhodopsin 7-helix transmembrane proteins"/>
    <property type="match status" value="1"/>
</dbReference>
<evidence type="ECO:0000259" key="13">
    <source>
        <dbReference type="PROSITE" id="PS50262"/>
    </source>
</evidence>
<evidence type="ECO:0000256" key="5">
    <source>
        <dbReference type="ARBA" id="ARBA00022725"/>
    </source>
</evidence>
<keyword evidence="9 11" id="KW-0675">Receptor</keyword>
<evidence type="ECO:0000256" key="6">
    <source>
        <dbReference type="ARBA" id="ARBA00022989"/>
    </source>
</evidence>
<keyword evidence="2 12" id="KW-1003">Cell membrane</keyword>
<dbReference type="SUPFAM" id="SSF81321">
    <property type="entry name" value="Family A G protein-coupled receptor-like"/>
    <property type="match status" value="1"/>
</dbReference>
<dbReference type="PROSITE" id="PS00237">
    <property type="entry name" value="G_PROTEIN_RECEP_F1_1"/>
    <property type="match status" value="1"/>
</dbReference>
<dbReference type="PROSITE" id="PS50262">
    <property type="entry name" value="G_PROTEIN_RECEP_F1_2"/>
    <property type="match status" value="1"/>
</dbReference>
<dbReference type="GO" id="GO:0004930">
    <property type="term" value="F:G protein-coupled receptor activity"/>
    <property type="evidence" value="ECO:0007669"/>
    <property type="project" value="UniProtKB-KW"/>
</dbReference>
<keyword evidence="10 11" id="KW-0807">Transducer</keyword>
<dbReference type="PRINTS" id="PR00245">
    <property type="entry name" value="OLFACTORYR"/>
</dbReference>
<reference evidence="14" key="1">
    <citation type="thesis" date="2020" institute="ProQuest LLC" country="789 East Eisenhower Parkway, Ann Arbor, MI, USA">
        <title>Comparative Genomics and Chromosome Evolution.</title>
        <authorList>
            <person name="Mudd A.B."/>
        </authorList>
    </citation>
    <scope>NUCLEOTIDE SEQUENCE</scope>
    <source>
        <strain evidence="14">1538</strain>
        <tissue evidence="14">Blood</tissue>
    </source>
</reference>
<evidence type="ECO:0000256" key="1">
    <source>
        <dbReference type="ARBA" id="ARBA00004651"/>
    </source>
</evidence>
<feature type="transmembrane region" description="Helical" evidence="12">
    <location>
        <begin position="236"/>
        <end position="259"/>
    </location>
</feature>
<dbReference type="InterPro" id="IPR017452">
    <property type="entry name" value="GPCR_Rhodpsn_7TM"/>
</dbReference>
<keyword evidence="3 12" id="KW-0716">Sensory transduction</keyword>
<proteinExistence type="inferred from homology"/>
<accession>A0AAV2ZPB3</accession>
<dbReference type="AlphaFoldDB" id="A0AAV2ZPB3"/>
<dbReference type="PANTHER" id="PTHR26453">
    <property type="entry name" value="OLFACTORY RECEPTOR"/>
    <property type="match status" value="1"/>
</dbReference>
<keyword evidence="15" id="KW-1185">Reference proteome</keyword>
<name>A0AAV2ZPB3_PYXAD</name>
<feature type="transmembrane region" description="Helical" evidence="12">
    <location>
        <begin position="199"/>
        <end position="224"/>
    </location>
</feature>
<keyword evidence="7 11" id="KW-0297">G-protein coupled receptor</keyword>
<keyword evidence="5 12" id="KW-0552">Olfaction</keyword>
<organism evidence="14 15">
    <name type="scientific">Pyxicephalus adspersus</name>
    <name type="common">African bullfrog</name>
    <dbReference type="NCBI Taxonomy" id="30357"/>
    <lineage>
        <taxon>Eukaryota</taxon>
        <taxon>Metazoa</taxon>
        <taxon>Chordata</taxon>
        <taxon>Craniata</taxon>
        <taxon>Vertebrata</taxon>
        <taxon>Euteleostomi</taxon>
        <taxon>Amphibia</taxon>
        <taxon>Batrachia</taxon>
        <taxon>Anura</taxon>
        <taxon>Neobatrachia</taxon>
        <taxon>Ranoidea</taxon>
        <taxon>Pyxicephalidae</taxon>
        <taxon>Pyxicephalinae</taxon>
        <taxon>Pyxicephalus</taxon>
    </lineage>
</organism>
<gene>
    <name evidence="14" type="ORF">GDO54_018488</name>
</gene>
<feature type="transmembrane region" description="Helical" evidence="12">
    <location>
        <begin position="140"/>
        <end position="161"/>
    </location>
</feature>
<dbReference type="Proteomes" id="UP001181693">
    <property type="component" value="Unassembled WGS sequence"/>
</dbReference>
<evidence type="ECO:0000256" key="4">
    <source>
        <dbReference type="ARBA" id="ARBA00022692"/>
    </source>
</evidence>
<dbReference type="Pfam" id="PF13853">
    <property type="entry name" value="7tm_4"/>
    <property type="match status" value="1"/>
</dbReference>
<keyword evidence="4 11" id="KW-0812">Transmembrane</keyword>
<evidence type="ECO:0000256" key="2">
    <source>
        <dbReference type="ARBA" id="ARBA00022475"/>
    </source>
</evidence>